<feature type="domain" description="MOFRL" evidence="1">
    <location>
        <begin position="262"/>
        <end position="369"/>
    </location>
</feature>
<sequence length="376" mass="38701">MAEGFESNWRGDPERLSGCVVTRYGNARPCSRIEVIEAAHPVPDEAGCAAATRIAQLVEGLSADDLVVVLLSGGASALLAAPVDAVPLTDKQSVTAQLLRSGAPIEAINCVRKHLSSLKGGRLALRAWPASVVTLAISDVVGDLPSVIGSGPTVPDPTTRQQASHWLDSFGIEVPRSVRDWLASPLSETPKADDPRFACARYQLIASPSDALNAAAARAVAAGVQPVLLGDGIEGEAREAARTLGAIALACRRGCGPAKPPCVLISGGETTVTLGSGGCGRGGRNSEFALALAEYFNGAAGVFALAADTDGIDGSESNAGAFIDPDTLMRASERGWHAKAALAAHDAWGYFDAIGDLLTTGPTLTNVNDFRAILIC</sequence>
<dbReference type="Gene3D" id="3.40.1480.10">
    <property type="entry name" value="MOFRL domain"/>
    <property type="match status" value="1"/>
</dbReference>
<dbReference type="Proteomes" id="UP000561045">
    <property type="component" value="Unassembled WGS sequence"/>
</dbReference>
<dbReference type="GO" id="GO:0008887">
    <property type="term" value="F:glycerate kinase activity"/>
    <property type="evidence" value="ECO:0007669"/>
    <property type="project" value="InterPro"/>
</dbReference>
<feature type="domain" description="MOFRL-associated" evidence="2">
    <location>
        <begin position="1"/>
        <end position="182"/>
    </location>
</feature>
<evidence type="ECO:0000313" key="3">
    <source>
        <dbReference type="EMBL" id="MBB4011261.1"/>
    </source>
</evidence>
<evidence type="ECO:0000259" key="2">
    <source>
        <dbReference type="Pfam" id="PF13660"/>
    </source>
</evidence>
<evidence type="ECO:0000313" key="4">
    <source>
        <dbReference type="Proteomes" id="UP000561045"/>
    </source>
</evidence>
<evidence type="ECO:0000259" key="1">
    <source>
        <dbReference type="Pfam" id="PF05161"/>
    </source>
</evidence>
<dbReference type="PANTHER" id="PTHR12227:SF0">
    <property type="entry name" value="GLYCERATE KINASE"/>
    <property type="match status" value="1"/>
</dbReference>
<dbReference type="GO" id="GO:0005737">
    <property type="term" value="C:cytoplasm"/>
    <property type="evidence" value="ECO:0007669"/>
    <property type="project" value="TreeGrafter"/>
</dbReference>
<comment type="caution">
    <text evidence="3">The sequence shown here is derived from an EMBL/GenBank/DDBJ whole genome shotgun (WGS) entry which is preliminary data.</text>
</comment>
<reference evidence="3 4" key="1">
    <citation type="submission" date="2020-08" db="EMBL/GenBank/DDBJ databases">
        <title>Genomic Encyclopedia of Type Strains, Phase IV (KMG-IV): sequencing the most valuable type-strain genomes for metagenomic binning, comparative biology and taxonomic classification.</title>
        <authorList>
            <person name="Goeker M."/>
        </authorList>
    </citation>
    <scope>NUCLEOTIDE SEQUENCE [LARGE SCALE GENOMIC DNA]</scope>
    <source>
        <strain evidence="3 4">DSM 106739</strain>
    </source>
</reference>
<dbReference type="SUPFAM" id="SSF82544">
    <property type="entry name" value="GckA/TtuD-like"/>
    <property type="match status" value="1"/>
</dbReference>
<dbReference type="Pfam" id="PF05161">
    <property type="entry name" value="MOFRL"/>
    <property type="match status" value="1"/>
</dbReference>
<keyword evidence="3" id="KW-0560">Oxidoreductase</keyword>
<dbReference type="Pfam" id="PF13660">
    <property type="entry name" value="DUF4147"/>
    <property type="match status" value="1"/>
</dbReference>
<dbReference type="GO" id="GO:0016618">
    <property type="term" value="F:hydroxypyruvate reductase [NAD(P)H] activity"/>
    <property type="evidence" value="ECO:0007669"/>
    <property type="project" value="UniProtKB-EC"/>
</dbReference>
<organism evidence="3 4">
    <name type="scientific">Niveibacterium umoris</name>
    <dbReference type="NCBI Taxonomy" id="1193620"/>
    <lineage>
        <taxon>Bacteria</taxon>
        <taxon>Pseudomonadati</taxon>
        <taxon>Pseudomonadota</taxon>
        <taxon>Betaproteobacteria</taxon>
        <taxon>Rhodocyclales</taxon>
        <taxon>Rhodocyclaceae</taxon>
        <taxon>Niveibacterium</taxon>
    </lineage>
</organism>
<accession>A0A840BCK2</accession>
<dbReference type="InterPro" id="IPR037035">
    <property type="entry name" value="GK-like_C_sf"/>
</dbReference>
<dbReference type="EMBL" id="JACIET010000001">
    <property type="protein sequence ID" value="MBB4011261.1"/>
    <property type="molecule type" value="Genomic_DNA"/>
</dbReference>
<name>A0A840BCK2_9RHOO</name>
<dbReference type="AlphaFoldDB" id="A0A840BCK2"/>
<dbReference type="InterPro" id="IPR025286">
    <property type="entry name" value="MOFRL_assoc_dom"/>
</dbReference>
<dbReference type="InterPro" id="IPR039760">
    <property type="entry name" value="MOFRL_protein"/>
</dbReference>
<gene>
    <name evidence="3" type="ORF">GGR36_000569</name>
</gene>
<dbReference type="InterPro" id="IPR007835">
    <property type="entry name" value="MOFRL"/>
</dbReference>
<protein>
    <submittedName>
        <fullName evidence="3">Hydroxypyruvate reductase</fullName>
        <ecNumber evidence="3">1.1.1.81</ecNumber>
    </submittedName>
</protein>
<keyword evidence="3" id="KW-0670">Pyruvate</keyword>
<dbReference type="PANTHER" id="PTHR12227">
    <property type="entry name" value="GLYCERATE KINASE"/>
    <property type="match status" value="1"/>
</dbReference>
<keyword evidence="4" id="KW-1185">Reference proteome</keyword>
<dbReference type="EC" id="1.1.1.81" evidence="3"/>
<dbReference type="InterPro" id="IPR038614">
    <property type="entry name" value="GK_N_sf"/>
</dbReference>
<proteinExistence type="predicted"/>
<dbReference type="Gene3D" id="3.40.50.10180">
    <property type="entry name" value="Glycerate kinase, MOFRL-like N-terminal domain"/>
    <property type="match status" value="1"/>
</dbReference>